<organism evidence="3 4">
    <name type="scientific">Parathielavia appendiculata</name>
    <dbReference type="NCBI Taxonomy" id="2587402"/>
    <lineage>
        <taxon>Eukaryota</taxon>
        <taxon>Fungi</taxon>
        <taxon>Dikarya</taxon>
        <taxon>Ascomycota</taxon>
        <taxon>Pezizomycotina</taxon>
        <taxon>Sordariomycetes</taxon>
        <taxon>Sordariomycetidae</taxon>
        <taxon>Sordariales</taxon>
        <taxon>Chaetomiaceae</taxon>
        <taxon>Parathielavia</taxon>
    </lineage>
</organism>
<reference evidence="3" key="2">
    <citation type="submission" date="2023-05" db="EMBL/GenBank/DDBJ databases">
        <authorList>
            <consortium name="Lawrence Berkeley National Laboratory"/>
            <person name="Steindorff A."/>
            <person name="Hensen N."/>
            <person name="Bonometti L."/>
            <person name="Westerberg I."/>
            <person name="Brannstrom I.O."/>
            <person name="Guillou S."/>
            <person name="Cros-Aarteil S."/>
            <person name="Calhoun S."/>
            <person name="Haridas S."/>
            <person name="Kuo A."/>
            <person name="Mondo S."/>
            <person name="Pangilinan J."/>
            <person name="Riley R."/>
            <person name="Labutti K."/>
            <person name="Andreopoulos B."/>
            <person name="Lipzen A."/>
            <person name="Chen C."/>
            <person name="Yanf M."/>
            <person name="Daum C."/>
            <person name="Ng V."/>
            <person name="Clum A."/>
            <person name="Ohm R."/>
            <person name="Martin F."/>
            <person name="Silar P."/>
            <person name="Natvig D."/>
            <person name="Lalanne C."/>
            <person name="Gautier V."/>
            <person name="Ament-Velasquez S.L."/>
            <person name="Kruys A."/>
            <person name="Hutchinson M.I."/>
            <person name="Powell A.J."/>
            <person name="Barry K."/>
            <person name="Miller A.N."/>
            <person name="Grigoriev I.V."/>
            <person name="Debuchy R."/>
            <person name="Gladieux P."/>
            <person name="Thoren M.H."/>
            <person name="Johannesson H."/>
        </authorList>
    </citation>
    <scope>NUCLEOTIDE SEQUENCE</scope>
    <source>
        <strain evidence="3">CBS 731.68</strain>
    </source>
</reference>
<dbReference type="Proteomes" id="UP001302602">
    <property type="component" value="Unassembled WGS sequence"/>
</dbReference>
<dbReference type="RefSeq" id="XP_062645706.1">
    <property type="nucleotide sequence ID" value="XM_062785726.1"/>
</dbReference>
<dbReference type="GeneID" id="87822492"/>
<reference evidence="3" key="1">
    <citation type="journal article" date="2023" name="Mol. Phylogenet. Evol.">
        <title>Genome-scale phylogeny and comparative genomics of the fungal order Sordariales.</title>
        <authorList>
            <person name="Hensen N."/>
            <person name="Bonometti L."/>
            <person name="Westerberg I."/>
            <person name="Brannstrom I.O."/>
            <person name="Guillou S."/>
            <person name="Cros-Aarteil S."/>
            <person name="Calhoun S."/>
            <person name="Haridas S."/>
            <person name="Kuo A."/>
            <person name="Mondo S."/>
            <person name="Pangilinan J."/>
            <person name="Riley R."/>
            <person name="LaButti K."/>
            <person name="Andreopoulos B."/>
            <person name="Lipzen A."/>
            <person name="Chen C."/>
            <person name="Yan M."/>
            <person name="Daum C."/>
            <person name="Ng V."/>
            <person name="Clum A."/>
            <person name="Steindorff A."/>
            <person name="Ohm R.A."/>
            <person name="Martin F."/>
            <person name="Silar P."/>
            <person name="Natvig D.O."/>
            <person name="Lalanne C."/>
            <person name="Gautier V."/>
            <person name="Ament-Velasquez S.L."/>
            <person name="Kruys A."/>
            <person name="Hutchinson M.I."/>
            <person name="Powell A.J."/>
            <person name="Barry K."/>
            <person name="Miller A.N."/>
            <person name="Grigoriev I.V."/>
            <person name="Debuchy R."/>
            <person name="Gladieux P."/>
            <person name="Hiltunen Thoren M."/>
            <person name="Johannesson H."/>
        </authorList>
    </citation>
    <scope>NUCLEOTIDE SEQUENCE</scope>
    <source>
        <strain evidence="3">CBS 731.68</strain>
    </source>
</reference>
<dbReference type="AlphaFoldDB" id="A0AAN6TW76"/>
<sequence>MRTFRTNQKRSHRSGRVLMNCAVLPPTPNSTSGSGQHGQMVDRHRVEVDKTMGHIQNGIEVWRTVTAQSASNFSTEKRHLVYLAIFTAYIFAPTSINSISLMIK</sequence>
<keyword evidence="2" id="KW-1133">Transmembrane helix</keyword>
<evidence type="ECO:0000256" key="1">
    <source>
        <dbReference type="SAM" id="MobiDB-lite"/>
    </source>
</evidence>
<accession>A0AAN6TW76</accession>
<name>A0AAN6TW76_9PEZI</name>
<evidence type="ECO:0000256" key="2">
    <source>
        <dbReference type="SAM" id="Phobius"/>
    </source>
</evidence>
<protein>
    <submittedName>
        <fullName evidence="3">Uncharacterized protein</fullName>
    </submittedName>
</protein>
<evidence type="ECO:0000313" key="4">
    <source>
        <dbReference type="Proteomes" id="UP001302602"/>
    </source>
</evidence>
<evidence type="ECO:0000313" key="3">
    <source>
        <dbReference type="EMBL" id="KAK4121935.1"/>
    </source>
</evidence>
<feature type="region of interest" description="Disordered" evidence="1">
    <location>
        <begin position="21"/>
        <end position="40"/>
    </location>
</feature>
<gene>
    <name evidence="3" type="ORF">N657DRAFT_101572</name>
</gene>
<keyword evidence="4" id="KW-1185">Reference proteome</keyword>
<feature type="transmembrane region" description="Helical" evidence="2">
    <location>
        <begin position="80"/>
        <end position="103"/>
    </location>
</feature>
<proteinExistence type="predicted"/>
<dbReference type="EMBL" id="MU853232">
    <property type="protein sequence ID" value="KAK4121935.1"/>
    <property type="molecule type" value="Genomic_DNA"/>
</dbReference>
<keyword evidence="2" id="KW-0812">Transmembrane</keyword>
<keyword evidence="2" id="KW-0472">Membrane</keyword>
<comment type="caution">
    <text evidence="3">The sequence shown here is derived from an EMBL/GenBank/DDBJ whole genome shotgun (WGS) entry which is preliminary data.</text>
</comment>